<dbReference type="PROSITE" id="PS51257">
    <property type="entry name" value="PROKAR_LIPOPROTEIN"/>
    <property type="match status" value="1"/>
</dbReference>
<feature type="signal peptide" evidence="1">
    <location>
        <begin position="1"/>
        <end position="22"/>
    </location>
</feature>
<dbReference type="EMBL" id="FNYT01000007">
    <property type="protein sequence ID" value="SEJ07097.1"/>
    <property type="molecule type" value="Genomic_DNA"/>
</dbReference>
<name>A0A143YPU1_9LACT</name>
<reference evidence="3 5" key="2">
    <citation type="submission" date="2016-10" db="EMBL/GenBank/DDBJ databases">
        <authorList>
            <person name="Varghese N."/>
            <person name="Submissions S."/>
        </authorList>
    </citation>
    <scope>NUCLEOTIDE SEQUENCE [LARGE SCALE GENOMIC DNA]</scope>
    <source>
        <strain evidence="3 5">DSM 22150</strain>
    </source>
</reference>
<keyword evidence="5" id="KW-1185">Reference proteome</keyword>
<protein>
    <recommendedName>
        <fullName evidence="6">Lipoprotein</fullName>
    </recommendedName>
</protein>
<reference evidence="2 4" key="1">
    <citation type="submission" date="2016-02" db="EMBL/GenBank/DDBJ databases">
        <authorList>
            <person name="Wen L."/>
            <person name="He K."/>
            <person name="Yang H."/>
        </authorList>
    </citation>
    <scope>NUCLEOTIDE SEQUENCE [LARGE SCALE GENOMIC DNA]</scope>
    <source>
        <strain evidence="2">Trichococcus_R210</strain>
    </source>
</reference>
<sequence>MKRRTALTGMLTAIALFSAACGLDGGAASDEASSVAASSQSEVVGSIAGSDGAAQTSSANESSIEEAHLAEPYFAIFAGRQYVAQYHFLEFTGEQLEDREMTVALDGADQAVRISGEGTDTTYLTLDGLAYVVDHLNRTIARNEGADPAEAAEDDGIIAAPPFNDSGSTYVGKWEDQGLVYEEYYAANGDRMFYYFEGDILKQICSASGENEFILDVIEISDTAAPEQIGLPEDYEWLP</sequence>
<dbReference type="RefSeq" id="WP_068622722.1">
    <property type="nucleotide sequence ID" value="NZ_FJNB01000008.1"/>
</dbReference>
<accession>A0A143YPU1</accession>
<dbReference type="AlphaFoldDB" id="A0A143YPU1"/>
<keyword evidence="1" id="KW-0732">Signal</keyword>
<evidence type="ECO:0000313" key="3">
    <source>
        <dbReference type="EMBL" id="SEJ07097.1"/>
    </source>
</evidence>
<organism evidence="2 4">
    <name type="scientific">Trichococcus ilyis</name>
    <dbReference type="NCBI Taxonomy" id="640938"/>
    <lineage>
        <taxon>Bacteria</taxon>
        <taxon>Bacillati</taxon>
        <taxon>Bacillota</taxon>
        <taxon>Bacilli</taxon>
        <taxon>Lactobacillales</taxon>
        <taxon>Carnobacteriaceae</taxon>
        <taxon>Trichococcus</taxon>
    </lineage>
</organism>
<dbReference type="EMBL" id="FJNB01000008">
    <property type="protein sequence ID" value="CZQ95478.1"/>
    <property type="molecule type" value="Genomic_DNA"/>
</dbReference>
<dbReference type="STRING" id="640938.TR210_1305"/>
<evidence type="ECO:0008006" key="6">
    <source>
        <dbReference type="Google" id="ProtNLM"/>
    </source>
</evidence>
<dbReference type="Proteomes" id="UP000076878">
    <property type="component" value="Unassembled WGS sequence"/>
</dbReference>
<feature type="chain" id="PRO_5039035914" description="Lipoprotein" evidence="1">
    <location>
        <begin position="23"/>
        <end position="239"/>
    </location>
</feature>
<gene>
    <name evidence="3" type="ORF">SAMN05216375_10745</name>
    <name evidence="2" type="ORF">TR210_1305</name>
</gene>
<evidence type="ECO:0000313" key="4">
    <source>
        <dbReference type="Proteomes" id="UP000076878"/>
    </source>
</evidence>
<dbReference type="Proteomes" id="UP000199280">
    <property type="component" value="Unassembled WGS sequence"/>
</dbReference>
<evidence type="ECO:0000313" key="5">
    <source>
        <dbReference type="Proteomes" id="UP000199280"/>
    </source>
</evidence>
<evidence type="ECO:0000313" key="2">
    <source>
        <dbReference type="EMBL" id="CZQ95478.1"/>
    </source>
</evidence>
<proteinExistence type="predicted"/>
<evidence type="ECO:0000256" key="1">
    <source>
        <dbReference type="SAM" id="SignalP"/>
    </source>
</evidence>